<dbReference type="Proteomes" id="UP000220102">
    <property type="component" value="Unassembled WGS sequence"/>
</dbReference>
<keyword evidence="2" id="KW-1185">Reference proteome</keyword>
<gene>
    <name evidence="1" type="ORF">CRI94_16165</name>
</gene>
<dbReference type="Gene3D" id="3.40.390.10">
    <property type="entry name" value="Collagenase (Catalytic Domain)"/>
    <property type="match status" value="1"/>
</dbReference>
<evidence type="ECO:0000313" key="2">
    <source>
        <dbReference type="Proteomes" id="UP000220102"/>
    </source>
</evidence>
<proteinExistence type="predicted"/>
<reference evidence="1 2" key="1">
    <citation type="submission" date="2017-10" db="EMBL/GenBank/DDBJ databases">
        <title>Draft genome of Longibacter Salinarum.</title>
        <authorList>
            <person name="Goh K.M."/>
            <person name="Shamsir M.S."/>
            <person name="Lim S.W."/>
        </authorList>
    </citation>
    <scope>NUCLEOTIDE SEQUENCE [LARGE SCALE GENOMIC DNA]</scope>
    <source>
        <strain evidence="1 2">KCTC 52045</strain>
    </source>
</reference>
<name>A0A2A8CU89_9BACT</name>
<organism evidence="1 2">
    <name type="scientific">Longibacter salinarum</name>
    <dbReference type="NCBI Taxonomy" id="1850348"/>
    <lineage>
        <taxon>Bacteria</taxon>
        <taxon>Pseudomonadati</taxon>
        <taxon>Rhodothermota</taxon>
        <taxon>Rhodothermia</taxon>
        <taxon>Rhodothermales</taxon>
        <taxon>Salisaetaceae</taxon>
        <taxon>Longibacter</taxon>
    </lineage>
</organism>
<evidence type="ECO:0000313" key="1">
    <source>
        <dbReference type="EMBL" id="PEN11320.1"/>
    </source>
</evidence>
<dbReference type="EMBL" id="PDEQ01000010">
    <property type="protein sequence ID" value="PEN11320.1"/>
    <property type="molecule type" value="Genomic_DNA"/>
</dbReference>
<protein>
    <recommendedName>
        <fullName evidence="3">Peptidase M10 metallopeptidase domain-containing protein</fullName>
    </recommendedName>
</protein>
<sequence>MAAVILVSACDTEPSAVSTLSDAPDSESSPLVTGDKALADLSSHKLVLGVAEYLTDPASGEAGRVEWFQKDLGNANLGHDFVYNDPRATWDDVDDLTFAVKQGATSSDANLTNQSFWFEESFRIWESEQCSGLVLEENVSTGNTGVIETFFAGGGIDVSLIEADVTQVGFRGVGPLFAPGSSTLGVAYTLFWTDASGNLTDIDGNGKIDAAFREIYYNDQYTWADDGTEGPQANGTYVFDFPSVAIHEAGHGLSAAHFGSIGVKDGFLFAKPRAVMNAVYGGTLRDLLGRDVGSHCSNWAEWPYN</sequence>
<dbReference type="GO" id="GO:0008237">
    <property type="term" value="F:metallopeptidase activity"/>
    <property type="evidence" value="ECO:0007669"/>
    <property type="project" value="InterPro"/>
</dbReference>
<accession>A0A2A8CU89</accession>
<dbReference type="AlphaFoldDB" id="A0A2A8CU89"/>
<dbReference type="InterPro" id="IPR024079">
    <property type="entry name" value="MetalloPept_cat_dom_sf"/>
</dbReference>
<evidence type="ECO:0008006" key="3">
    <source>
        <dbReference type="Google" id="ProtNLM"/>
    </source>
</evidence>
<comment type="caution">
    <text evidence="1">The sequence shown here is derived from an EMBL/GenBank/DDBJ whole genome shotgun (WGS) entry which is preliminary data.</text>
</comment>